<name>A0A5N7CXQ9_9EURO</name>
<dbReference type="GeneID" id="43668192"/>
<evidence type="ECO:0000256" key="2">
    <source>
        <dbReference type="SAM" id="SignalP"/>
    </source>
</evidence>
<evidence type="ECO:0000313" key="3">
    <source>
        <dbReference type="EMBL" id="KAE8398547.1"/>
    </source>
</evidence>
<dbReference type="AlphaFoldDB" id="A0A5N7CXQ9"/>
<feature type="transmembrane region" description="Helical" evidence="1">
    <location>
        <begin position="75"/>
        <end position="96"/>
    </location>
</feature>
<dbReference type="RefSeq" id="XP_031935866.1">
    <property type="nucleotide sequence ID" value="XM_032083501.1"/>
</dbReference>
<keyword evidence="1" id="KW-0812">Transmembrane</keyword>
<evidence type="ECO:0000256" key="1">
    <source>
        <dbReference type="SAM" id="Phobius"/>
    </source>
</evidence>
<dbReference type="Proteomes" id="UP000325579">
    <property type="component" value="Unassembled WGS sequence"/>
</dbReference>
<keyword evidence="2" id="KW-0732">Signal</keyword>
<keyword evidence="4" id="KW-1185">Reference proteome</keyword>
<feature type="signal peptide" evidence="2">
    <location>
        <begin position="1"/>
        <end position="24"/>
    </location>
</feature>
<gene>
    <name evidence="3" type="ORF">BDV37DRAFT_263044</name>
</gene>
<protein>
    <submittedName>
        <fullName evidence="3">Uncharacterized protein</fullName>
    </submittedName>
</protein>
<organism evidence="3 4">
    <name type="scientific">Aspergillus pseudonomiae</name>
    <dbReference type="NCBI Taxonomy" id="1506151"/>
    <lineage>
        <taxon>Eukaryota</taxon>
        <taxon>Fungi</taxon>
        <taxon>Dikarya</taxon>
        <taxon>Ascomycota</taxon>
        <taxon>Pezizomycotina</taxon>
        <taxon>Eurotiomycetes</taxon>
        <taxon>Eurotiomycetidae</taxon>
        <taxon>Eurotiales</taxon>
        <taxon>Aspergillaceae</taxon>
        <taxon>Aspergillus</taxon>
        <taxon>Aspergillus subgen. Circumdati</taxon>
    </lineage>
</organism>
<keyword evidence="1" id="KW-0472">Membrane</keyword>
<sequence length="102" mass="11366">MAFVLKSTVFCVQLLLTQFGVGLSLSPDVLHSISCHGSSEEIDTFELISSDLNRISGQFWACAGSTSFLCFVFPFFFTMVLLVLLFFLPLFPWVLISSWSSP</sequence>
<accession>A0A5N7CXQ9</accession>
<dbReference type="EMBL" id="ML736854">
    <property type="protein sequence ID" value="KAE8398547.1"/>
    <property type="molecule type" value="Genomic_DNA"/>
</dbReference>
<evidence type="ECO:0000313" key="4">
    <source>
        <dbReference type="Proteomes" id="UP000325579"/>
    </source>
</evidence>
<proteinExistence type="predicted"/>
<keyword evidence="1" id="KW-1133">Transmembrane helix</keyword>
<feature type="chain" id="PRO_5024868773" evidence="2">
    <location>
        <begin position="25"/>
        <end position="102"/>
    </location>
</feature>
<reference evidence="3 4" key="1">
    <citation type="submission" date="2019-04" db="EMBL/GenBank/DDBJ databases">
        <authorList>
            <consortium name="DOE Joint Genome Institute"/>
            <person name="Mondo S."/>
            <person name="Kjaerbolling I."/>
            <person name="Vesth T."/>
            <person name="Frisvad J.C."/>
            <person name="Nybo J.L."/>
            <person name="Theobald S."/>
            <person name="Kildgaard S."/>
            <person name="Isbrandt T."/>
            <person name="Kuo A."/>
            <person name="Sato A."/>
            <person name="Lyhne E.K."/>
            <person name="Kogle M.E."/>
            <person name="Wiebenga A."/>
            <person name="Kun R.S."/>
            <person name="Lubbers R.J."/>
            <person name="Makela M.R."/>
            <person name="Barry K."/>
            <person name="Chovatia M."/>
            <person name="Clum A."/>
            <person name="Daum C."/>
            <person name="Haridas S."/>
            <person name="He G."/>
            <person name="LaButti K."/>
            <person name="Lipzen A."/>
            <person name="Riley R."/>
            <person name="Salamov A."/>
            <person name="Simmons B.A."/>
            <person name="Magnuson J.K."/>
            <person name="Henrissat B."/>
            <person name="Mortensen U.H."/>
            <person name="Larsen T.O."/>
            <person name="Devries R.P."/>
            <person name="Grigoriev I.V."/>
            <person name="Machida M."/>
            <person name="Baker S.E."/>
            <person name="Andersen M.R."/>
            <person name="Cantor M.N."/>
            <person name="Hua S.X."/>
        </authorList>
    </citation>
    <scope>NUCLEOTIDE SEQUENCE [LARGE SCALE GENOMIC DNA]</scope>
    <source>
        <strain evidence="3 4">CBS 119388</strain>
    </source>
</reference>